<keyword evidence="2" id="KW-1185">Reference proteome</keyword>
<evidence type="ECO:0000313" key="2">
    <source>
        <dbReference type="Proteomes" id="UP000825729"/>
    </source>
</evidence>
<dbReference type="EMBL" id="JAINDJ010000002">
    <property type="protein sequence ID" value="KAG9457322.1"/>
    <property type="molecule type" value="Genomic_DNA"/>
</dbReference>
<organism evidence="1 2">
    <name type="scientific">Aristolochia fimbriata</name>
    <name type="common">White veined hardy Dutchman's pipe vine</name>
    <dbReference type="NCBI Taxonomy" id="158543"/>
    <lineage>
        <taxon>Eukaryota</taxon>
        <taxon>Viridiplantae</taxon>
        <taxon>Streptophyta</taxon>
        <taxon>Embryophyta</taxon>
        <taxon>Tracheophyta</taxon>
        <taxon>Spermatophyta</taxon>
        <taxon>Magnoliopsida</taxon>
        <taxon>Magnoliidae</taxon>
        <taxon>Piperales</taxon>
        <taxon>Aristolochiaceae</taxon>
        <taxon>Aristolochia</taxon>
    </lineage>
</organism>
<comment type="caution">
    <text evidence="1">The sequence shown here is derived from an EMBL/GenBank/DDBJ whole genome shotgun (WGS) entry which is preliminary data.</text>
</comment>
<accession>A0AAV7FC25</accession>
<sequence length="142" mass="16169">MEQPLQKKLKNELRAQAERKITEQDLGFFSWLAKYASELRSASLGRFPGRRGESEIALEGTPILPASKLRLETEESHTKPYFGKLTLNDENTTVGWSFGAVRLHPRRQISHVGRCGEVGRANLRIVHIREVANRARARIVEH</sequence>
<reference evidence="1 2" key="1">
    <citation type="submission" date="2021-07" db="EMBL/GenBank/DDBJ databases">
        <title>The Aristolochia fimbriata genome: insights into angiosperm evolution, floral development and chemical biosynthesis.</title>
        <authorList>
            <person name="Jiao Y."/>
        </authorList>
    </citation>
    <scope>NUCLEOTIDE SEQUENCE [LARGE SCALE GENOMIC DNA]</scope>
    <source>
        <strain evidence="1">IBCAS-2021</strain>
        <tissue evidence="1">Leaf</tissue>
    </source>
</reference>
<dbReference type="Proteomes" id="UP000825729">
    <property type="component" value="Unassembled WGS sequence"/>
</dbReference>
<gene>
    <name evidence="1" type="ORF">H6P81_001830</name>
</gene>
<evidence type="ECO:0000313" key="1">
    <source>
        <dbReference type="EMBL" id="KAG9457322.1"/>
    </source>
</evidence>
<protein>
    <submittedName>
        <fullName evidence="1">Uncharacterized protein</fullName>
    </submittedName>
</protein>
<dbReference type="AlphaFoldDB" id="A0AAV7FC25"/>
<proteinExistence type="predicted"/>
<name>A0AAV7FC25_ARIFI</name>